<proteinExistence type="predicted"/>
<evidence type="ECO:0000313" key="1">
    <source>
        <dbReference type="EMBL" id="SPD87081.1"/>
    </source>
</evidence>
<gene>
    <name evidence="1" type="ORF">MPLG2_2051</name>
</gene>
<keyword evidence="2" id="KW-1185">Reference proteome</keyword>
<organism evidence="1 2">
    <name type="scientific">Micropruina glycogenica</name>
    <dbReference type="NCBI Taxonomy" id="75385"/>
    <lineage>
        <taxon>Bacteria</taxon>
        <taxon>Bacillati</taxon>
        <taxon>Actinomycetota</taxon>
        <taxon>Actinomycetes</taxon>
        <taxon>Propionibacteriales</taxon>
        <taxon>Nocardioidaceae</taxon>
        <taxon>Micropruina</taxon>
    </lineage>
</organism>
<accession>A0A2N9JHT7</accession>
<dbReference type="Proteomes" id="UP000238164">
    <property type="component" value="Chromosome 1"/>
</dbReference>
<protein>
    <submittedName>
        <fullName evidence="1">Uncharacterized protein</fullName>
    </submittedName>
</protein>
<sequence length="37" mass="4204">MTVQARRRGGWVGRHMFRDAERSRQADLVTCLGPGMT</sequence>
<reference evidence="1 2" key="1">
    <citation type="submission" date="2018-02" db="EMBL/GenBank/DDBJ databases">
        <authorList>
            <person name="Cohen D.B."/>
            <person name="Kent A.D."/>
        </authorList>
    </citation>
    <scope>NUCLEOTIDE SEQUENCE [LARGE SCALE GENOMIC DNA]</scope>
    <source>
        <strain evidence="1">1</strain>
    </source>
</reference>
<dbReference type="EMBL" id="LT985188">
    <property type="protein sequence ID" value="SPD87081.1"/>
    <property type="molecule type" value="Genomic_DNA"/>
</dbReference>
<dbReference type="KEGG" id="mgg:MPLG2_2051"/>
<name>A0A2N9JHT7_9ACTN</name>
<dbReference type="AlphaFoldDB" id="A0A2N9JHT7"/>
<evidence type="ECO:0000313" key="2">
    <source>
        <dbReference type="Proteomes" id="UP000238164"/>
    </source>
</evidence>